<gene>
    <name evidence="2" type="ORF">CL6EHI_038540</name>
</gene>
<dbReference type="AlphaFoldDB" id="A0A5K1VJI1"/>
<evidence type="ECO:0000313" key="3">
    <source>
        <dbReference type="Proteomes" id="UP000078387"/>
    </source>
</evidence>
<protein>
    <submittedName>
        <fullName evidence="2">Uncharacterized protein</fullName>
    </submittedName>
</protein>
<organism evidence="2 3">
    <name type="scientific">Entamoeba histolytica</name>
    <dbReference type="NCBI Taxonomy" id="5759"/>
    <lineage>
        <taxon>Eukaryota</taxon>
        <taxon>Amoebozoa</taxon>
        <taxon>Evosea</taxon>
        <taxon>Archamoebae</taxon>
        <taxon>Mastigamoebida</taxon>
        <taxon>Entamoebidae</taxon>
        <taxon>Entamoeba</taxon>
    </lineage>
</organism>
<feature type="compositionally biased region" description="Basic and acidic residues" evidence="1">
    <location>
        <begin position="178"/>
        <end position="188"/>
    </location>
</feature>
<sequence>MSTRRGNTKKLGQKHQNITAFKDYKGCTVYKKIKALPNEGLCQKCHDTIEWKKKFHKYKPLKVPGVCLICKQKNIRYAYHTVCQECAIKEGICAKCREKKQIVNGFKVDKQESQEDQELQVQIERLSLRQKQSFFRQLEKNPDCDQQELLKQFQVKDKDEDWDSFDDDSDYEEDESNNENKNETGSEHDDIEEEDNESEGDD</sequence>
<dbReference type="Proteomes" id="UP000078387">
    <property type="component" value="Unassembled WGS sequence"/>
</dbReference>
<dbReference type="OMA" id="HKNRHVF"/>
<evidence type="ECO:0000256" key="1">
    <source>
        <dbReference type="SAM" id="MobiDB-lite"/>
    </source>
</evidence>
<proteinExistence type="predicted"/>
<dbReference type="VEuPathDB" id="AmoebaDB:EHI7A_092450"/>
<feature type="compositionally biased region" description="Acidic residues" evidence="1">
    <location>
        <begin position="160"/>
        <end position="177"/>
    </location>
</feature>
<evidence type="ECO:0000313" key="2">
    <source>
        <dbReference type="EMBL" id="GAT94341.1"/>
    </source>
</evidence>
<dbReference type="PANTHER" id="PTHR22876">
    <property type="entry name" value="ZGC:101016"/>
    <property type="match status" value="1"/>
</dbReference>
<dbReference type="VEuPathDB" id="AmoebaDB:KM1_050170"/>
<dbReference type="VEuPathDB" id="AmoebaDB:EHI_038540"/>
<dbReference type="VEuPathDB" id="AmoebaDB:EHI8A_099830"/>
<accession>A0A5K1VJI1</accession>
<dbReference type="PANTHER" id="PTHR22876:SF5">
    <property type="entry name" value="CHROMOSOME 9 OPEN READING FRAME 85"/>
    <property type="match status" value="1"/>
</dbReference>
<feature type="region of interest" description="Disordered" evidence="1">
    <location>
        <begin position="159"/>
        <end position="202"/>
    </location>
</feature>
<dbReference type="InterPro" id="IPR019351">
    <property type="entry name" value="DUF2039"/>
</dbReference>
<dbReference type="VEuPathDB" id="AmoebaDB:EHI5A_038520"/>
<reference evidence="2 3" key="1">
    <citation type="submission" date="2016-05" db="EMBL/GenBank/DDBJ databases">
        <title>First whole genome sequencing of Entamoeba histolytica HM1:IMSS-clone-6.</title>
        <authorList>
            <person name="Mukherjee Avik.K."/>
            <person name="Izumyama S."/>
            <person name="Nakada-Tsukui K."/>
            <person name="Nozaki T."/>
        </authorList>
    </citation>
    <scope>NUCLEOTIDE SEQUENCE [LARGE SCALE GENOMIC DNA]</scope>
    <source>
        <strain evidence="2 3">HM1:IMSS clone 6</strain>
    </source>
</reference>
<dbReference type="Pfam" id="PF10217">
    <property type="entry name" value="DUF2039"/>
    <property type="match status" value="1"/>
</dbReference>
<dbReference type="EMBL" id="BDEQ01000001">
    <property type="protein sequence ID" value="GAT94341.1"/>
    <property type="molecule type" value="Genomic_DNA"/>
</dbReference>
<feature type="compositionally biased region" description="Acidic residues" evidence="1">
    <location>
        <begin position="189"/>
        <end position="202"/>
    </location>
</feature>
<name>A0A5K1VJI1_ENTHI</name>
<comment type="caution">
    <text evidence="2">The sequence shown here is derived from an EMBL/GenBank/DDBJ whole genome shotgun (WGS) entry which is preliminary data.</text>
</comment>